<feature type="transmembrane region" description="Helical" evidence="1">
    <location>
        <begin position="53"/>
        <end position="72"/>
    </location>
</feature>
<proteinExistence type="predicted"/>
<keyword evidence="1" id="KW-0472">Membrane</keyword>
<reference evidence="2" key="1">
    <citation type="submission" date="2018-02" db="EMBL/GenBank/DDBJ databases">
        <title>Rhizophora mucronata_Transcriptome.</title>
        <authorList>
            <person name="Meera S.P."/>
            <person name="Sreeshan A."/>
            <person name="Augustine A."/>
        </authorList>
    </citation>
    <scope>NUCLEOTIDE SEQUENCE</scope>
    <source>
        <tissue evidence="2">Leaf</tissue>
    </source>
</reference>
<evidence type="ECO:0000313" key="2">
    <source>
        <dbReference type="EMBL" id="MBW86924.1"/>
    </source>
</evidence>
<accession>A0A2P2J0A4</accession>
<dbReference type="EMBL" id="GGEC01006441">
    <property type="protein sequence ID" value="MBW86924.1"/>
    <property type="molecule type" value="Transcribed_RNA"/>
</dbReference>
<organism evidence="2">
    <name type="scientific">Rhizophora mucronata</name>
    <name type="common">Asiatic mangrove</name>
    <dbReference type="NCBI Taxonomy" id="61149"/>
    <lineage>
        <taxon>Eukaryota</taxon>
        <taxon>Viridiplantae</taxon>
        <taxon>Streptophyta</taxon>
        <taxon>Embryophyta</taxon>
        <taxon>Tracheophyta</taxon>
        <taxon>Spermatophyta</taxon>
        <taxon>Magnoliopsida</taxon>
        <taxon>eudicotyledons</taxon>
        <taxon>Gunneridae</taxon>
        <taxon>Pentapetalae</taxon>
        <taxon>rosids</taxon>
        <taxon>fabids</taxon>
        <taxon>Malpighiales</taxon>
        <taxon>Rhizophoraceae</taxon>
        <taxon>Rhizophora</taxon>
    </lineage>
</organism>
<keyword evidence="1" id="KW-1133">Transmembrane helix</keyword>
<dbReference type="AlphaFoldDB" id="A0A2P2J0A4"/>
<evidence type="ECO:0000256" key="1">
    <source>
        <dbReference type="SAM" id="Phobius"/>
    </source>
</evidence>
<sequence>MDLQLNRGVGLLLLQDLTAAFCHPSLQVSPMGFGLLETLKNSLTNFHSLKGNISFPLFFILFFWGGGCCGVSKTPQKE</sequence>
<keyword evidence="1" id="KW-0812">Transmembrane</keyword>
<protein>
    <submittedName>
        <fullName evidence="2">Uncharacterized protein MANES_15G110500</fullName>
    </submittedName>
</protein>
<name>A0A2P2J0A4_RHIMU</name>